<evidence type="ECO:0000313" key="4">
    <source>
        <dbReference type="Proteomes" id="UP000434172"/>
    </source>
</evidence>
<protein>
    <recommendedName>
        <fullName evidence="5">Phytanoyl-dioxygenase family protein</fullName>
    </recommendedName>
</protein>
<evidence type="ECO:0008006" key="5">
    <source>
        <dbReference type="Google" id="ProtNLM"/>
    </source>
</evidence>
<comment type="similarity">
    <text evidence="2">Belongs to the PhyH family.</text>
</comment>
<dbReference type="GO" id="GO:0016491">
    <property type="term" value="F:oxidoreductase activity"/>
    <property type="evidence" value="ECO:0007669"/>
    <property type="project" value="UniProtKB-ARBA"/>
</dbReference>
<dbReference type="PANTHER" id="PTHR20883:SF48">
    <property type="entry name" value="ECTOINE DIOXYGENASE"/>
    <property type="match status" value="1"/>
</dbReference>
<dbReference type="AlphaFoldDB" id="A0A8H3ZW28"/>
<name>A0A8H3ZW28_9PEZI</name>
<evidence type="ECO:0000313" key="3">
    <source>
        <dbReference type="EMBL" id="KAF0330082.1"/>
    </source>
</evidence>
<dbReference type="Proteomes" id="UP000434172">
    <property type="component" value="Unassembled WGS sequence"/>
</dbReference>
<keyword evidence="4" id="KW-1185">Reference proteome</keyword>
<evidence type="ECO:0000256" key="1">
    <source>
        <dbReference type="ARBA" id="ARBA00001962"/>
    </source>
</evidence>
<dbReference type="InterPro" id="IPR008775">
    <property type="entry name" value="Phytyl_CoA_dOase-like"/>
</dbReference>
<dbReference type="Gene3D" id="2.60.120.620">
    <property type="entry name" value="q2cbj1_9rhob like domain"/>
    <property type="match status" value="1"/>
</dbReference>
<dbReference type="EMBL" id="WOWK01000009">
    <property type="protein sequence ID" value="KAF0330082.1"/>
    <property type="molecule type" value="Genomic_DNA"/>
</dbReference>
<dbReference type="GO" id="GO:0046872">
    <property type="term" value="F:metal ion binding"/>
    <property type="evidence" value="ECO:0007669"/>
    <property type="project" value="UniProtKB-ARBA"/>
</dbReference>
<dbReference type="Pfam" id="PF05721">
    <property type="entry name" value="PhyH"/>
    <property type="match status" value="1"/>
</dbReference>
<accession>A0A8H3ZW28</accession>
<dbReference type="OrthoDB" id="445007at2759"/>
<reference evidence="3 4" key="1">
    <citation type="submission" date="2019-12" db="EMBL/GenBank/DDBJ databases">
        <title>A genome sequence resource for the geographically widespread anthracnose pathogen Colletotrichum asianum.</title>
        <authorList>
            <person name="Meng Y."/>
        </authorList>
    </citation>
    <scope>NUCLEOTIDE SEQUENCE [LARGE SCALE GENOMIC DNA]</scope>
    <source>
        <strain evidence="3 4">ICMP 18580</strain>
    </source>
</reference>
<evidence type="ECO:0000256" key="2">
    <source>
        <dbReference type="ARBA" id="ARBA00005830"/>
    </source>
</evidence>
<comment type="caution">
    <text evidence="3">The sequence shown here is derived from an EMBL/GenBank/DDBJ whole genome shotgun (WGS) entry which is preliminary data.</text>
</comment>
<organism evidence="3 4">
    <name type="scientific">Colletotrichum asianum</name>
    <dbReference type="NCBI Taxonomy" id="702518"/>
    <lineage>
        <taxon>Eukaryota</taxon>
        <taxon>Fungi</taxon>
        <taxon>Dikarya</taxon>
        <taxon>Ascomycota</taxon>
        <taxon>Pezizomycotina</taxon>
        <taxon>Sordariomycetes</taxon>
        <taxon>Hypocreomycetidae</taxon>
        <taxon>Glomerellales</taxon>
        <taxon>Glomerellaceae</taxon>
        <taxon>Colletotrichum</taxon>
        <taxon>Colletotrichum gloeosporioides species complex</taxon>
    </lineage>
</organism>
<proteinExistence type="inferred from homology"/>
<dbReference type="PANTHER" id="PTHR20883">
    <property type="entry name" value="PHYTANOYL-COA DIOXYGENASE DOMAIN CONTAINING 1"/>
    <property type="match status" value="1"/>
</dbReference>
<gene>
    <name evidence="3" type="ORF">GQ607_002849</name>
</gene>
<dbReference type="SUPFAM" id="SSF51197">
    <property type="entry name" value="Clavaminate synthase-like"/>
    <property type="match status" value="1"/>
</dbReference>
<comment type="cofactor">
    <cofactor evidence="1">
        <name>Fe cation</name>
        <dbReference type="ChEBI" id="CHEBI:24875"/>
    </cofactor>
</comment>
<sequence>MAFDLEEAKAHLREHGWVRVPSILTTEEADAALDRLWRVKAAAEARGEDTYLSFLDPNPSNVRVFYLMELDKIFRDLISHPTAISMVKAVLGENFLISNFTANIARPGSQSMALHSDQSIVFPDPWQDVWALNVIWCLTDVNKENGATQYIPGSNKWVYRKQVPDNAPEMLVPFEGKAGDIIVMDGRVWHTSGSNTTKDQDRALLFGYYTAPFMRQQVNWTAKLPKEIQDTCSEELKEWLGLNPVGNIGMTGDLRYMSVQYPEGKTIASETVASG</sequence>